<dbReference type="SUPFAM" id="SSF88946">
    <property type="entry name" value="Sigma2 domain of RNA polymerase sigma factors"/>
    <property type="match status" value="1"/>
</dbReference>
<dbReference type="InterPro" id="IPR013324">
    <property type="entry name" value="RNA_pol_sigma_r3/r4-like"/>
</dbReference>
<dbReference type="InterPro" id="IPR014284">
    <property type="entry name" value="RNA_pol_sigma-70_dom"/>
</dbReference>
<evidence type="ECO:0000259" key="6">
    <source>
        <dbReference type="Pfam" id="PF08281"/>
    </source>
</evidence>
<evidence type="ECO:0000313" key="8">
    <source>
        <dbReference type="Proteomes" id="UP000029643"/>
    </source>
</evidence>
<feature type="domain" description="RNA polymerase sigma factor 70 region 4 type 2" evidence="6">
    <location>
        <begin position="98"/>
        <end position="146"/>
    </location>
</feature>
<dbReference type="AlphaFoldDB" id="A0A090X164"/>
<dbReference type="InterPro" id="IPR013325">
    <property type="entry name" value="RNA_pol_sigma_r2"/>
</dbReference>
<keyword evidence="2" id="KW-0805">Transcription regulation</keyword>
<dbReference type="GO" id="GO:0006352">
    <property type="term" value="P:DNA-templated transcription initiation"/>
    <property type="evidence" value="ECO:0007669"/>
    <property type="project" value="InterPro"/>
</dbReference>
<dbReference type="InterPro" id="IPR039425">
    <property type="entry name" value="RNA_pol_sigma-70-like"/>
</dbReference>
<keyword evidence="3" id="KW-0731">Sigma factor</keyword>
<dbReference type="PANTHER" id="PTHR43133">
    <property type="entry name" value="RNA POLYMERASE ECF-TYPE SIGMA FACTO"/>
    <property type="match status" value="1"/>
</dbReference>
<reference evidence="7" key="1">
    <citation type="journal article" date="2014" name="Genome Announc.">
        <title>Draft Genome Sequences of Marine Flavobacterium Algibacter lectus Strains SS8 and NR4.</title>
        <authorList>
            <person name="Takatani N."/>
            <person name="Nakanishi M."/>
            <person name="Meirelles P."/>
            <person name="Mino S."/>
            <person name="Suda W."/>
            <person name="Oshima K."/>
            <person name="Hattori M."/>
            <person name="Ohkuma M."/>
            <person name="Hosokawa M."/>
            <person name="Miyashita K."/>
            <person name="Thompson F.L."/>
            <person name="Niwa A."/>
            <person name="Sawabe T."/>
            <person name="Sawabe T."/>
        </authorList>
    </citation>
    <scope>NUCLEOTIDE SEQUENCE [LARGE SCALE GENOMIC DNA]</scope>
    <source>
        <strain evidence="7">JCM 19274</strain>
    </source>
</reference>
<proteinExistence type="inferred from homology"/>
<evidence type="ECO:0000256" key="4">
    <source>
        <dbReference type="ARBA" id="ARBA00023163"/>
    </source>
</evidence>
<dbReference type="PANTHER" id="PTHR43133:SF62">
    <property type="entry name" value="RNA POLYMERASE SIGMA FACTOR SIGZ"/>
    <property type="match status" value="1"/>
</dbReference>
<dbReference type="EMBL" id="BBNU01000029">
    <property type="protein sequence ID" value="GAL82453.1"/>
    <property type="molecule type" value="Genomic_DNA"/>
</dbReference>
<dbReference type="Pfam" id="PF08281">
    <property type="entry name" value="Sigma70_r4_2"/>
    <property type="match status" value="1"/>
</dbReference>
<dbReference type="GO" id="GO:0003677">
    <property type="term" value="F:DNA binding"/>
    <property type="evidence" value="ECO:0007669"/>
    <property type="project" value="InterPro"/>
</dbReference>
<name>A0A090X164_9FLAO</name>
<evidence type="ECO:0000313" key="7">
    <source>
        <dbReference type="EMBL" id="GAL82453.1"/>
    </source>
</evidence>
<dbReference type="InterPro" id="IPR013249">
    <property type="entry name" value="RNA_pol_sigma70_r4_t2"/>
</dbReference>
<gene>
    <name evidence="7" type="ORF">JCM19274_2970</name>
</gene>
<dbReference type="RefSeq" id="WP_042501299.1">
    <property type="nucleotide sequence ID" value="NZ_BBNU01000029.1"/>
</dbReference>
<evidence type="ECO:0000256" key="1">
    <source>
        <dbReference type="ARBA" id="ARBA00010641"/>
    </source>
</evidence>
<dbReference type="Gene3D" id="1.10.10.10">
    <property type="entry name" value="Winged helix-like DNA-binding domain superfamily/Winged helix DNA-binding domain"/>
    <property type="match status" value="1"/>
</dbReference>
<comment type="caution">
    <text evidence="7">The sequence shown here is derived from an EMBL/GenBank/DDBJ whole genome shotgun (WGS) entry which is preliminary data.</text>
</comment>
<sequence length="178" mass="20938">MELKTHTIWNEYNTEIFFFILKRVKNKDSANEIVQNSFVKIHINLKSLKQVSKVKSWVFQIVRNEIVNFYNQNETISKNYSLENNPILPQVKNDNLCCFDRFINELPEKYKVVIEKIYFESKKSLEVAQELDISLANVKARVRRAKDILKQKLTICCKFYFDKNGKLIGGESNCSVCN</sequence>
<dbReference type="NCBIfam" id="TIGR02937">
    <property type="entry name" value="sigma70-ECF"/>
    <property type="match status" value="1"/>
</dbReference>
<accession>A0A090X164</accession>
<feature type="domain" description="RNA polymerase sigma-70 region 2" evidence="5">
    <location>
        <begin position="11"/>
        <end position="73"/>
    </location>
</feature>
<dbReference type="GO" id="GO:0016987">
    <property type="term" value="F:sigma factor activity"/>
    <property type="evidence" value="ECO:0007669"/>
    <property type="project" value="UniProtKB-KW"/>
</dbReference>
<protein>
    <submittedName>
        <fullName evidence="7">RNA polymerase sigma factor SigZ</fullName>
    </submittedName>
</protein>
<dbReference type="SUPFAM" id="SSF88659">
    <property type="entry name" value="Sigma3 and sigma4 domains of RNA polymerase sigma factors"/>
    <property type="match status" value="1"/>
</dbReference>
<dbReference type="Proteomes" id="UP000029643">
    <property type="component" value="Unassembled WGS sequence"/>
</dbReference>
<dbReference type="Pfam" id="PF04542">
    <property type="entry name" value="Sigma70_r2"/>
    <property type="match status" value="1"/>
</dbReference>
<comment type="similarity">
    <text evidence="1">Belongs to the sigma-70 factor family. ECF subfamily.</text>
</comment>
<organism evidence="7 8">
    <name type="scientific">Algibacter lectus</name>
    <dbReference type="NCBI Taxonomy" id="221126"/>
    <lineage>
        <taxon>Bacteria</taxon>
        <taxon>Pseudomonadati</taxon>
        <taxon>Bacteroidota</taxon>
        <taxon>Flavobacteriia</taxon>
        <taxon>Flavobacteriales</taxon>
        <taxon>Flavobacteriaceae</taxon>
        <taxon>Algibacter</taxon>
    </lineage>
</organism>
<dbReference type="Gene3D" id="1.10.1740.10">
    <property type="match status" value="1"/>
</dbReference>
<dbReference type="InterPro" id="IPR007627">
    <property type="entry name" value="RNA_pol_sigma70_r2"/>
</dbReference>
<evidence type="ECO:0000256" key="2">
    <source>
        <dbReference type="ARBA" id="ARBA00023015"/>
    </source>
</evidence>
<evidence type="ECO:0000256" key="3">
    <source>
        <dbReference type="ARBA" id="ARBA00023082"/>
    </source>
</evidence>
<dbReference type="CDD" id="cd06171">
    <property type="entry name" value="Sigma70_r4"/>
    <property type="match status" value="1"/>
</dbReference>
<evidence type="ECO:0000259" key="5">
    <source>
        <dbReference type="Pfam" id="PF04542"/>
    </source>
</evidence>
<keyword evidence="4" id="KW-0804">Transcription</keyword>
<dbReference type="InterPro" id="IPR036388">
    <property type="entry name" value="WH-like_DNA-bd_sf"/>
</dbReference>
<dbReference type="STRING" id="221126.SAMN04489722_101218"/>